<dbReference type="GO" id="GO:0004640">
    <property type="term" value="F:phosphoribosylanthranilate isomerase activity"/>
    <property type="evidence" value="ECO:0007669"/>
    <property type="project" value="UniProtKB-UniRule"/>
</dbReference>
<dbReference type="GO" id="GO:0000162">
    <property type="term" value="P:L-tryptophan biosynthetic process"/>
    <property type="evidence" value="ECO:0007669"/>
    <property type="project" value="UniProtKB-UniRule"/>
</dbReference>
<evidence type="ECO:0000256" key="4">
    <source>
        <dbReference type="ARBA" id="ARBA00022272"/>
    </source>
</evidence>
<dbReference type="AlphaFoldDB" id="A0A239PLE6"/>
<name>A0A239PLE6_9PROT</name>
<dbReference type="Pfam" id="PF00697">
    <property type="entry name" value="PRAI"/>
    <property type="match status" value="1"/>
</dbReference>
<dbReference type="HAMAP" id="MF_00135">
    <property type="entry name" value="PRAI"/>
    <property type="match status" value="1"/>
</dbReference>
<evidence type="ECO:0000256" key="7">
    <source>
        <dbReference type="ARBA" id="ARBA00023141"/>
    </source>
</evidence>
<sequence length="224" mass="22695">MPGFIKICGIRDAETAVAAAAAGASHLGFVFFPKSPRFIDAAAAEDIVTEVKRAAFDQGFDAPGFVGLFVDAGERALAEAAPFLTHFQFHGRESPERCAAMGRQFGLGVIKAVPVGAAEDAAGAAAFADAADMILFDARPPRSADRPGGHGAAFDWALLRAYEGETPFALAGGLAPDTVAAAVAAVKGLAGFEGVDVSSGVESAPGVKDARLIAAFVAAAKAAF</sequence>
<dbReference type="InterPro" id="IPR001240">
    <property type="entry name" value="PRAI_dom"/>
</dbReference>
<dbReference type="Proteomes" id="UP000198346">
    <property type="component" value="Unassembled WGS sequence"/>
</dbReference>
<gene>
    <name evidence="9" type="primary">trpF</name>
    <name evidence="11" type="ORF">SAMN06297382_0655</name>
</gene>
<evidence type="ECO:0000256" key="3">
    <source>
        <dbReference type="ARBA" id="ARBA00012572"/>
    </source>
</evidence>
<keyword evidence="7 9" id="KW-0057">Aromatic amino acid biosynthesis</keyword>
<keyword evidence="12" id="KW-1185">Reference proteome</keyword>
<dbReference type="EC" id="5.3.1.24" evidence="3 9"/>
<evidence type="ECO:0000256" key="1">
    <source>
        <dbReference type="ARBA" id="ARBA00001164"/>
    </source>
</evidence>
<evidence type="ECO:0000256" key="6">
    <source>
        <dbReference type="ARBA" id="ARBA00022822"/>
    </source>
</evidence>
<comment type="catalytic activity">
    <reaction evidence="1 9">
        <text>N-(5-phospho-beta-D-ribosyl)anthranilate = 1-(2-carboxyphenylamino)-1-deoxy-D-ribulose 5-phosphate</text>
        <dbReference type="Rhea" id="RHEA:21540"/>
        <dbReference type="ChEBI" id="CHEBI:18277"/>
        <dbReference type="ChEBI" id="CHEBI:58613"/>
        <dbReference type="EC" id="5.3.1.24"/>
    </reaction>
</comment>
<dbReference type="EMBL" id="FZQA01000001">
    <property type="protein sequence ID" value="SNT68159.1"/>
    <property type="molecule type" value="Genomic_DNA"/>
</dbReference>
<keyword evidence="5 9" id="KW-0028">Amino-acid biosynthesis</keyword>
<protein>
    <recommendedName>
        <fullName evidence="4 9">N-(5'-phosphoribosyl)anthranilate isomerase</fullName>
        <shortName evidence="9">PRAI</shortName>
        <ecNumber evidence="3 9">5.3.1.24</ecNumber>
    </recommendedName>
</protein>
<comment type="pathway">
    <text evidence="2 9">Amino-acid biosynthesis; L-tryptophan biosynthesis; L-tryptophan from chorismate: step 3/5.</text>
</comment>
<dbReference type="SUPFAM" id="SSF51366">
    <property type="entry name" value="Ribulose-phoshate binding barrel"/>
    <property type="match status" value="1"/>
</dbReference>
<feature type="domain" description="N-(5'phosphoribosyl) anthranilate isomerase (PRAI)" evidence="10">
    <location>
        <begin position="5"/>
        <end position="218"/>
    </location>
</feature>
<dbReference type="Gene3D" id="3.20.20.70">
    <property type="entry name" value="Aldolase class I"/>
    <property type="match status" value="1"/>
</dbReference>
<dbReference type="NCBIfam" id="NF002295">
    <property type="entry name" value="PRK01222.1-1"/>
    <property type="match status" value="1"/>
</dbReference>
<evidence type="ECO:0000256" key="5">
    <source>
        <dbReference type="ARBA" id="ARBA00022605"/>
    </source>
</evidence>
<reference evidence="11 12" key="1">
    <citation type="submission" date="2017-07" db="EMBL/GenBank/DDBJ databases">
        <authorList>
            <person name="Sun Z.S."/>
            <person name="Albrecht U."/>
            <person name="Echele G."/>
            <person name="Lee C.C."/>
        </authorList>
    </citation>
    <scope>NUCLEOTIDE SEQUENCE [LARGE SCALE GENOMIC DNA]</scope>
    <source>
        <strain evidence="11 12">CGMCC 1.12710</strain>
    </source>
</reference>
<dbReference type="UniPathway" id="UPA00035">
    <property type="reaction ID" value="UER00042"/>
</dbReference>
<keyword evidence="8 9" id="KW-0413">Isomerase</keyword>
<accession>A0A239PLE6</accession>
<organism evidence="11 12">
    <name type="scientific">Amphiplicatus metriothermophilus</name>
    <dbReference type="NCBI Taxonomy" id="1519374"/>
    <lineage>
        <taxon>Bacteria</taxon>
        <taxon>Pseudomonadati</taxon>
        <taxon>Pseudomonadota</taxon>
        <taxon>Alphaproteobacteria</taxon>
        <taxon>Parvularculales</taxon>
        <taxon>Parvularculaceae</taxon>
        <taxon>Amphiplicatus</taxon>
    </lineage>
</organism>
<dbReference type="InterPro" id="IPR013785">
    <property type="entry name" value="Aldolase_TIM"/>
</dbReference>
<evidence type="ECO:0000259" key="10">
    <source>
        <dbReference type="Pfam" id="PF00697"/>
    </source>
</evidence>
<dbReference type="InterPro" id="IPR044643">
    <property type="entry name" value="TrpF_fam"/>
</dbReference>
<dbReference type="RefSeq" id="WP_089411129.1">
    <property type="nucleotide sequence ID" value="NZ_FZQA01000001.1"/>
</dbReference>
<dbReference type="CDD" id="cd00405">
    <property type="entry name" value="PRAI"/>
    <property type="match status" value="1"/>
</dbReference>
<evidence type="ECO:0000313" key="11">
    <source>
        <dbReference type="EMBL" id="SNT68159.1"/>
    </source>
</evidence>
<dbReference type="PANTHER" id="PTHR42894">
    <property type="entry name" value="N-(5'-PHOSPHORIBOSYL)ANTHRANILATE ISOMERASE"/>
    <property type="match status" value="1"/>
</dbReference>
<keyword evidence="6 9" id="KW-0822">Tryptophan biosynthesis</keyword>
<dbReference type="InterPro" id="IPR011060">
    <property type="entry name" value="RibuloseP-bd_barrel"/>
</dbReference>
<evidence type="ECO:0000313" key="12">
    <source>
        <dbReference type="Proteomes" id="UP000198346"/>
    </source>
</evidence>
<comment type="similarity">
    <text evidence="9">Belongs to the TrpF family.</text>
</comment>
<dbReference type="PANTHER" id="PTHR42894:SF1">
    <property type="entry name" value="N-(5'-PHOSPHORIBOSYL)ANTHRANILATE ISOMERASE"/>
    <property type="match status" value="1"/>
</dbReference>
<dbReference type="OrthoDB" id="9796196at2"/>
<evidence type="ECO:0000256" key="2">
    <source>
        <dbReference type="ARBA" id="ARBA00004664"/>
    </source>
</evidence>
<evidence type="ECO:0000256" key="8">
    <source>
        <dbReference type="ARBA" id="ARBA00023235"/>
    </source>
</evidence>
<evidence type="ECO:0000256" key="9">
    <source>
        <dbReference type="HAMAP-Rule" id="MF_00135"/>
    </source>
</evidence>
<proteinExistence type="inferred from homology"/>